<dbReference type="Pfam" id="PF08753">
    <property type="entry name" value="NikR_C"/>
    <property type="match status" value="1"/>
</dbReference>
<dbReference type="Gene3D" id="1.10.1220.10">
    <property type="entry name" value="Met repressor-like"/>
    <property type="match status" value="1"/>
</dbReference>
<proteinExistence type="inferred from homology"/>
<dbReference type="HAMAP" id="MF_00476">
    <property type="entry name" value="NikR"/>
    <property type="match status" value="1"/>
</dbReference>
<comment type="cofactor">
    <cofactor evidence="8">
        <name>Ni(2+)</name>
        <dbReference type="ChEBI" id="CHEBI:49786"/>
    </cofactor>
    <text evidence="8">Binds 1 nickel ion per subunit.</text>
</comment>
<dbReference type="GO" id="GO:0010045">
    <property type="term" value="P:response to nickel cation"/>
    <property type="evidence" value="ECO:0007669"/>
    <property type="project" value="InterPro"/>
</dbReference>
<name>A0AAX4KZ14_9CREN</name>
<dbReference type="EMBL" id="CP146016">
    <property type="protein sequence ID" value="WWQ60134.1"/>
    <property type="molecule type" value="Genomic_DNA"/>
</dbReference>
<evidence type="ECO:0000313" key="12">
    <source>
        <dbReference type="Proteomes" id="UP001432202"/>
    </source>
</evidence>
<dbReference type="InterPro" id="IPR027271">
    <property type="entry name" value="Acetolactate_synth/TF_NikR_C"/>
</dbReference>
<dbReference type="InterPro" id="IPR022988">
    <property type="entry name" value="Ni_resp_reg_NikR"/>
</dbReference>
<dbReference type="Pfam" id="PF01402">
    <property type="entry name" value="RHH_1"/>
    <property type="match status" value="1"/>
</dbReference>
<dbReference type="InterPro" id="IPR010985">
    <property type="entry name" value="Ribbon_hlx_hlx"/>
</dbReference>
<keyword evidence="3 8" id="KW-0533">Nickel</keyword>
<feature type="domain" description="Transcription factor NikR nickel binding C-terminal" evidence="10">
    <location>
        <begin position="54"/>
        <end position="124"/>
    </location>
</feature>
<evidence type="ECO:0000256" key="2">
    <source>
        <dbReference type="ARBA" id="ARBA00008478"/>
    </source>
</evidence>
<evidence type="ECO:0000259" key="10">
    <source>
        <dbReference type="Pfam" id="PF08753"/>
    </source>
</evidence>
<dbReference type="GO" id="GO:0016151">
    <property type="term" value="F:nickel cation binding"/>
    <property type="evidence" value="ECO:0007669"/>
    <property type="project" value="UniProtKB-UniRule"/>
</dbReference>
<comment type="similarity">
    <text evidence="2 8">Belongs to the transcriptional regulatory CopG/NikR family.</text>
</comment>
<dbReference type="InterPro" id="IPR045865">
    <property type="entry name" value="ACT-like_dom_sf"/>
</dbReference>
<evidence type="ECO:0000256" key="7">
    <source>
        <dbReference type="ARBA" id="ARBA00023163"/>
    </source>
</evidence>
<gene>
    <name evidence="11" type="ORF">V6M85_11880</name>
</gene>
<dbReference type="AlphaFoldDB" id="A0AAX4KZ14"/>
<accession>A0AAX4KZ14</accession>
<dbReference type="InterPro" id="IPR014864">
    <property type="entry name" value="TF_NikR_Ni-bd_C"/>
</dbReference>
<dbReference type="InterPro" id="IPR002145">
    <property type="entry name" value="CopG"/>
</dbReference>
<protein>
    <recommendedName>
        <fullName evidence="8">Putative nickel-responsive regulator</fullName>
    </recommendedName>
</protein>
<feature type="binding site" evidence="8">
    <location>
        <position position="85"/>
    </location>
    <ligand>
        <name>Ni(2+)</name>
        <dbReference type="ChEBI" id="CHEBI:49786"/>
    </ligand>
</feature>
<dbReference type="InterPro" id="IPR050192">
    <property type="entry name" value="CopG/NikR_regulator"/>
</dbReference>
<evidence type="ECO:0000256" key="4">
    <source>
        <dbReference type="ARBA" id="ARBA00022723"/>
    </source>
</evidence>
<evidence type="ECO:0000256" key="3">
    <source>
        <dbReference type="ARBA" id="ARBA00022596"/>
    </source>
</evidence>
<dbReference type="CDD" id="cd22231">
    <property type="entry name" value="RHH_NikR_HicB-like"/>
    <property type="match status" value="1"/>
</dbReference>
<evidence type="ECO:0000256" key="6">
    <source>
        <dbReference type="ARBA" id="ARBA00023125"/>
    </source>
</evidence>
<dbReference type="PANTHER" id="PTHR34719">
    <property type="entry name" value="NICKEL-RESPONSIVE REGULATOR"/>
    <property type="match status" value="1"/>
</dbReference>
<feature type="binding site" evidence="8">
    <location>
        <position position="87"/>
    </location>
    <ligand>
        <name>Ni(2+)</name>
        <dbReference type="ChEBI" id="CHEBI:49786"/>
    </ligand>
</feature>
<dbReference type="SUPFAM" id="SSF55021">
    <property type="entry name" value="ACT-like"/>
    <property type="match status" value="1"/>
</dbReference>
<keyword evidence="7 8" id="KW-0804">Transcription</keyword>
<dbReference type="SUPFAM" id="SSF47598">
    <property type="entry name" value="Ribbon-helix-helix"/>
    <property type="match status" value="1"/>
</dbReference>
<reference evidence="11 12" key="1">
    <citation type="submission" date="2024-02" db="EMBL/GenBank/DDBJ databases">
        <title>STSV induces naive adaptation in Sulfolobus.</title>
        <authorList>
            <person name="Xiang X."/>
            <person name="Song M."/>
        </authorList>
    </citation>
    <scope>NUCLEOTIDE SEQUENCE [LARGE SCALE GENOMIC DNA]</scope>
    <source>
        <strain evidence="11 12">RT2</strain>
    </source>
</reference>
<feature type="binding site" evidence="8">
    <location>
        <position position="93"/>
    </location>
    <ligand>
        <name>Ni(2+)</name>
        <dbReference type="ChEBI" id="CHEBI:49786"/>
    </ligand>
</feature>
<evidence type="ECO:0000256" key="1">
    <source>
        <dbReference type="ARBA" id="ARBA00002339"/>
    </source>
</evidence>
<keyword evidence="4 8" id="KW-0479">Metal-binding</keyword>
<dbReference type="PANTHER" id="PTHR34719:SF2">
    <property type="entry name" value="NICKEL-RESPONSIVE REGULATOR"/>
    <property type="match status" value="1"/>
</dbReference>
<dbReference type="InterPro" id="IPR013321">
    <property type="entry name" value="Arc_rbn_hlx_hlx"/>
</dbReference>
<dbReference type="Gene3D" id="3.30.70.1150">
    <property type="entry name" value="ACT-like. Chain A, domain 2"/>
    <property type="match status" value="1"/>
</dbReference>
<dbReference type="GO" id="GO:0003700">
    <property type="term" value="F:DNA-binding transcription factor activity"/>
    <property type="evidence" value="ECO:0007669"/>
    <property type="project" value="UniProtKB-UniRule"/>
</dbReference>
<feature type="binding site" evidence="8">
    <location>
        <position position="74"/>
    </location>
    <ligand>
        <name>Ni(2+)</name>
        <dbReference type="ChEBI" id="CHEBI:49786"/>
    </ligand>
</feature>
<feature type="domain" description="Ribbon-helix-helix protein CopG" evidence="9">
    <location>
        <begin position="5"/>
        <end position="44"/>
    </location>
</feature>
<evidence type="ECO:0000259" key="9">
    <source>
        <dbReference type="Pfam" id="PF01402"/>
    </source>
</evidence>
<keyword evidence="6 8" id="KW-0238">DNA-binding</keyword>
<keyword evidence="5 8" id="KW-0805">Transcription regulation</keyword>
<sequence>MNVEKISISLPKDLYKELEEFIARKSIQDRSKIFQVALRNYLDENRESNEIVYGIINLVYDNEEASESLTKIQHEYSNYIISTLHLHVNDRICIEAIAVKGEKNKLVELNNKLGQTKGILKARFLISFPYEKS</sequence>
<evidence type="ECO:0000313" key="11">
    <source>
        <dbReference type="EMBL" id="WWQ60134.1"/>
    </source>
</evidence>
<evidence type="ECO:0000256" key="5">
    <source>
        <dbReference type="ARBA" id="ARBA00023015"/>
    </source>
</evidence>
<comment type="function">
    <text evidence="1 8">Transcriptional regulator.</text>
</comment>
<dbReference type="RefSeq" id="WP_338600387.1">
    <property type="nucleotide sequence ID" value="NZ_CP146016.1"/>
</dbReference>
<dbReference type="Proteomes" id="UP001432202">
    <property type="component" value="Chromosome"/>
</dbReference>
<dbReference type="GeneID" id="89337479"/>
<evidence type="ECO:0000256" key="8">
    <source>
        <dbReference type="HAMAP-Rule" id="MF_00476"/>
    </source>
</evidence>
<organism evidence="11 12">
    <name type="scientific">Sulfolobus tengchongensis</name>
    <dbReference type="NCBI Taxonomy" id="207809"/>
    <lineage>
        <taxon>Archaea</taxon>
        <taxon>Thermoproteota</taxon>
        <taxon>Thermoprotei</taxon>
        <taxon>Sulfolobales</taxon>
        <taxon>Sulfolobaceae</taxon>
        <taxon>Sulfolobus</taxon>
    </lineage>
</organism>
<dbReference type="GO" id="GO:0003677">
    <property type="term" value="F:DNA binding"/>
    <property type="evidence" value="ECO:0007669"/>
    <property type="project" value="UniProtKB-KW"/>
</dbReference>
<keyword evidence="12" id="KW-1185">Reference proteome</keyword>